<keyword evidence="6 7" id="KW-0472">Membrane</keyword>
<evidence type="ECO:0000256" key="1">
    <source>
        <dbReference type="ARBA" id="ARBA00004651"/>
    </source>
</evidence>
<evidence type="ECO:0000256" key="5">
    <source>
        <dbReference type="ARBA" id="ARBA00022989"/>
    </source>
</evidence>
<protein>
    <submittedName>
        <fullName evidence="10">ABC transporter permease</fullName>
    </submittedName>
</protein>
<feature type="transmembrane region" description="Helical" evidence="7">
    <location>
        <begin position="295"/>
        <end position="317"/>
    </location>
</feature>
<dbReference type="PANTHER" id="PTHR30489:SF0">
    <property type="entry name" value="LIPOPROTEIN-RELEASING SYSTEM TRANSMEMBRANE PROTEIN LOLE"/>
    <property type="match status" value="1"/>
</dbReference>
<evidence type="ECO:0000256" key="6">
    <source>
        <dbReference type="ARBA" id="ARBA00023136"/>
    </source>
</evidence>
<keyword evidence="11" id="KW-1185">Reference proteome</keyword>
<dbReference type="Pfam" id="PF12704">
    <property type="entry name" value="MacB_PCD"/>
    <property type="match status" value="1"/>
</dbReference>
<dbReference type="AlphaFoldDB" id="A0A4Z0V553"/>
<accession>A0A4Z0V553</accession>
<dbReference type="GO" id="GO:0098797">
    <property type="term" value="C:plasma membrane protein complex"/>
    <property type="evidence" value="ECO:0007669"/>
    <property type="project" value="TreeGrafter"/>
</dbReference>
<proteinExistence type="inferred from homology"/>
<feature type="domain" description="MacB-like periplasmic core" evidence="9">
    <location>
        <begin position="37"/>
        <end position="225"/>
    </location>
</feature>
<dbReference type="InterPro" id="IPR003838">
    <property type="entry name" value="ABC3_permease_C"/>
</dbReference>
<keyword evidence="5 7" id="KW-1133">Transmembrane helix</keyword>
<feature type="transmembrane region" description="Helical" evidence="7">
    <location>
        <begin position="385"/>
        <end position="410"/>
    </location>
</feature>
<dbReference type="GO" id="GO:0044874">
    <property type="term" value="P:lipoprotein localization to outer membrane"/>
    <property type="evidence" value="ECO:0007669"/>
    <property type="project" value="TreeGrafter"/>
</dbReference>
<feature type="transmembrane region" description="Helical" evidence="7">
    <location>
        <begin position="338"/>
        <end position="365"/>
    </location>
</feature>
<evidence type="ECO:0000313" key="10">
    <source>
        <dbReference type="EMBL" id="TGG36621.1"/>
    </source>
</evidence>
<evidence type="ECO:0000259" key="9">
    <source>
        <dbReference type="Pfam" id="PF12704"/>
    </source>
</evidence>
<comment type="subcellular location">
    <subcellularLocation>
        <location evidence="1">Cell membrane</location>
        <topology evidence="1">Multi-pass membrane protein</topology>
    </subcellularLocation>
</comment>
<evidence type="ECO:0000313" key="11">
    <source>
        <dbReference type="Proteomes" id="UP000297635"/>
    </source>
</evidence>
<evidence type="ECO:0000256" key="4">
    <source>
        <dbReference type="ARBA" id="ARBA00022692"/>
    </source>
</evidence>
<feature type="transmembrane region" description="Helical" evidence="7">
    <location>
        <begin position="36"/>
        <end position="60"/>
    </location>
</feature>
<dbReference type="PANTHER" id="PTHR30489">
    <property type="entry name" value="LIPOPROTEIN-RELEASING SYSTEM TRANSMEMBRANE PROTEIN LOLE"/>
    <property type="match status" value="1"/>
</dbReference>
<dbReference type="Pfam" id="PF02687">
    <property type="entry name" value="FtsX"/>
    <property type="match status" value="1"/>
</dbReference>
<keyword evidence="4 7" id="KW-0812">Transmembrane</keyword>
<reference evidence="10 11" key="1">
    <citation type="submission" date="2019-02" db="EMBL/GenBank/DDBJ databases">
        <title>Isolation and identification of novel species under the genus Muribaculum.</title>
        <authorList>
            <person name="Miyake S."/>
            <person name="Ding Y."/>
            <person name="Low A."/>
            <person name="Soh M."/>
            <person name="Seedorf H."/>
        </authorList>
    </citation>
    <scope>NUCLEOTIDE SEQUENCE [LARGE SCALE GENOMIC DNA]</scope>
    <source>
        <strain evidence="10 11">TLL-A3</strain>
    </source>
</reference>
<comment type="caution">
    <text evidence="10">The sequence shown here is derived from an EMBL/GenBank/DDBJ whole genome shotgun (WGS) entry which is preliminary data.</text>
</comment>
<name>A0A4Z0V553_9BACT</name>
<sequence>MKYRLLIDSIGDMSLSLFLAQRLSLKSSRNNGSTGILIAIIGITLSVIVMIVSISVMMGFRHEIRQKVIGFDSQMSIGVKTGADTDASVLISNDDLKTTREILPSSASVSLSVRQPAIIKTPKNFSGSIIKGVDNNYDWSFLRSNLVEGIIPDYSSDSTMYHIMVSRTLANTLELELGQKVDTYFLGNGAYRARRLKIAGIYDTHFSEYDRNMVFGSLSMLQQVASVPDTCATIAEINGLPDDETIDNLSAKLSKAYLDRLYAGSTDRVYSIVNIHDTAALYFNWLALLDTNVKVILTLMSLLTILTLISSLFILILRRVSMIGILKAIGASNRLVRSTFILLAVRILARGLLFGNIIGIGFLYIQKTTRLIPLNPDSYYLDHVPVMIDWTSILLLNAGIIVLSFIVLLLPSAIVTTIPPSKAINYE</sequence>
<comment type="similarity">
    <text evidence="2">Belongs to the ABC-4 integral membrane protein family. LolC/E subfamily.</text>
</comment>
<dbReference type="InterPro" id="IPR025857">
    <property type="entry name" value="MacB_PCD"/>
</dbReference>
<feature type="domain" description="ABC3 transporter permease C-terminal" evidence="8">
    <location>
        <begin position="295"/>
        <end position="420"/>
    </location>
</feature>
<evidence type="ECO:0000256" key="7">
    <source>
        <dbReference type="SAM" id="Phobius"/>
    </source>
</evidence>
<keyword evidence="3" id="KW-1003">Cell membrane</keyword>
<dbReference type="InterPro" id="IPR051447">
    <property type="entry name" value="Lipoprotein-release_system"/>
</dbReference>
<evidence type="ECO:0000256" key="2">
    <source>
        <dbReference type="ARBA" id="ARBA00005236"/>
    </source>
</evidence>
<gene>
    <name evidence="10" type="ORF">EZ315_12335</name>
</gene>
<dbReference type="Proteomes" id="UP000297635">
    <property type="component" value="Unassembled WGS sequence"/>
</dbReference>
<evidence type="ECO:0000259" key="8">
    <source>
        <dbReference type="Pfam" id="PF02687"/>
    </source>
</evidence>
<dbReference type="EMBL" id="SJSA01000002">
    <property type="protein sequence ID" value="TGG36621.1"/>
    <property type="molecule type" value="Genomic_DNA"/>
</dbReference>
<evidence type="ECO:0000256" key="3">
    <source>
        <dbReference type="ARBA" id="ARBA00022475"/>
    </source>
</evidence>
<organism evidence="10 11">
    <name type="scientific">Duncaniella freteri</name>
    <dbReference type="NCBI Taxonomy" id="2530391"/>
    <lineage>
        <taxon>Bacteria</taxon>
        <taxon>Pseudomonadati</taxon>
        <taxon>Bacteroidota</taxon>
        <taxon>Bacteroidia</taxon>
        <taxon>Bacteroidales</taxon>
        <taxon>Muribaculaceae</taxon>
        <taxon>Duncaniella</taxon>
    </lineage>
</organism>